<dbReference type="InterPro" id="IPR013718">
    <property type="entry name" value="COQ9_C"/>
</dbReference>
<dbReference type="GeneID" id="90036347"/>
<keyword evidence="6 8" id="KW-0446">Lipid-binding</keyword>
<evidence type="ECO:0000256" key="2">
    <source>
        <dbReference type="ARBA" id="ARBA00004749"/>
    </source>
</evidence>
<dbReference type="NCBIfam" id="TIGR02396">
    <property type="entry name" value="diverge_rpsU"/>
    <property type="match status" value="1"/>
</dbReference>
<evidence type="ECO:0000256" key="3">
    <source>
        <dbReference type="ARBA" id="ARBA00010766"/>
    </source>
</evidence>
<accession>A0ABR1F485</accession>
<comment type="subcellular location">
    <subcellularLocation>
        <location evidence="1 8">Mitochondrion</location>
    </subcellularLocation>
</comment>
<evidence type="ECO:0000256" key="6">
    <source>
        <dbReference type="ARBA" id="ARBA00023121"/>
    </source>
</evidence>
<evidence type="ECO:0000313" key="11">
    <source>
        <dbReference type="Proteomes" id="UP001498771"/>
    </source>
</evidence>
<evidence type="ECO:0000259" key="9">
    <source>
        <dbReference type="Pfam" id="PF08511"/>
    </source>
</evidence>
<gene>
    <name evidence="10" type="ORF">BZA70DRAFT_257988</name>
</gene>
<keyword evidence="4 8" id="KW-0831">Ubiquinone biosynthesis</keyword>
<evidence type="ECO:0000256" key="1">
    <source>
        <dbReference type="ARBA" id="ARBA00004173"/>
    </source>
</evidence>
<comment type="similarity">
    <text evidence="3 8">Belongs to the COQ9 family.</text>
</comment>
<evidence type="ECO:0000256" key="8">
    <source>
        <dbReference type="RuleBase" id="RU366063"/>
    </source>
</evidence>
<keyword evidence="5" id="KW-0809">Transit peptide</keyword>
<organism evidence="10 11">
    <name type="scientific">Myxozyma melibiosi</name>
    <dbReference type="NCBI Taxonomy" id="54550"/>
    <lineage>
        <taxon>Eukaryota</taxon>
        <taxon>Fungi</taxon>
        <taxon>Dikarya</taxon>
        <taxon>Ascomycota</taxon>
        <taxon>Saccharomycotina</taxon>
        <taxon>Lipomycetes</taxon>
        <taxon>Lipomycetales</taxon>
        <taxon>Lipomycetaceae</taxon>
        <taxon>Myxozyma</taxon>
    </lineage>
</organism>
<comment type="caution">
    <text evidence="10">The sequence shown here is derived from an EMBL/GenBank/DDBJ whole genome shotgun (WGS) entry which is preliminary data.</text>
</comment>
<dbReference type="EMBL" id="JBBJBU010000007">
    <property type="protein sequence ID" value="KAK7204617.1"/>
    <property type="molecule type" value="Genomic_DNA"/>
</dbReference>
<dbReference type="PANTHER" id="PTHR21427">
    <property type="entry name" value="UBIQUINONE BIOSYNTHESIS PROTEIN COQ9, MITOCHONDRIAL"/>
    <property type="match status" value="1"/>
</dbReference>
<dbReference type="RefSeq" id="XP_064767650.1">
    <property type="nucleotide sequence ID" value="XM_064910835.1"/>
</dbReference>
<comment type="function">
    <text evidence="8">Membrane-associated protein that warps the membrane surface to access and bind aromatic isoprenes with high specificity, including ubiquinone (CoQ) isoprene intermediates and presents them directly to Coq7, therefore facilitating the Coq7-mediated hydroxylase step. Participates in the biosynthesis of coenzyme Q, also named ubiquinone, an essential lipid-soluble electron transporter for aerobic cellular respiration.</text>
</comment>
<evidence type="ECO:0000313" key="10">
    <source>
        <dbReference type="EMBL" id="KAK7204617.1"/>
    </source>
</evidence>
<evidence type="ECO:0000256" key="4">
    <source>
        <dbReference type="ARBA" id="ARBA00022688"/>
    </source>
</evidence>
<comment type="pathway">
    <text evidence="2 8">Cofactor biosynthesis; ubiquinone biosynthesis.</text>
</comment>
<feature type="domain" description="COQ9 C-terminal" evidence="9">
    <location>
        <begin position="146"/>
        <end position="216"/>
    </location>
</feature>
<keyword evidence="7 8" id="KW-0496">Mitochondrion</keyword>
<dbReference type="Pfam" id="PF08511">
    <property type="entry name" value="COQ9"/>
    <property type="match status" value="1"/>
</dbReference>
<sequence>MFTSTHLRSPVCKASSTILNSARLYHAVSHLPPSPYTPAQARILSSALTHVPEHGFVKDALVLGCRDQGYLDSTHAVFHNGVFDLIQYHLYSERTKLAQHKDKIDAETNDLHERVKRYCVERLKANAPVIKRLPEALAVMGLPPNVPASLEELAKLADEIWYLAGDKSSTFDWYTRRASLSAVYSATELYMTQDNSTDFKNTWEFLDRRLENVAHLKSTLGSSSTWIAFTGMASINLLRSQLARG</sequence>
<dbReference type="Proteomes" id="UP001498771">
    <property type="component" value="Unassembled WGS sequence"/>
</dbReference>
<dbReference type="InterPro" id="IPR012762">
    <property type="entry name" value="Ubiq_biosynth_COQ9"/>
</dbReference>
<evidence type="ECO:0000256" key="7">
    <source>
        <dbReference type="ARBA" id="ARBA00023128"/>
    </source>
</evidence>
<name>A0ABR1F485_9ASCO</name>
<dbReference type="PANTHER" id="PTHR21427:SF19">
    <property type="entry name" value="UBIQUINONE BIOSYNTHESIS PROTEIN COQ9, MITOCHONDRIAL"/>
    <property type="match status" value="1"/>
</dbReference>
<proteinExistence type="inferred from homology"/>
<dbReference type="Gene3D" id="1.10.357.10">
    <property type="entry name" value="Tetracycline Repressor, domain 2"/>
    <property type="match status" value="1"/>
</dbReference>
<protein>
    <recommendedName>
        <fullName evidence="8">Ubiquinone biosynthesis protein</fullName>
    </recommendedName>
</protein>
<keyword evidence="11" id="KW-1185">Reference proteome</keyword>
<evidence type="ECO:0000256" key="5">
    <source>
        <dbReference type="ARBA" id="ARBA00022946"/>
    </source>
</evidence>
<reference evidence="10 11" key="1">
    <citation type="submission" date="2024-03" db="EMBL/GenBank/DDBJ databases">
        <title>Genome-scale model development and genomic sequencing of the oleaginous clade Lipomyces.</title>
        <authorList>
            <consortium name="Lawrence Berkeley National Laboratory"/>
            <person name="Czajka J.J."/>
            <person name="Han Y."/>
            <person name="Kim J."/>
            <person name="Mondo S.J."/>
            <person name="Hofstad B.A."/>
            <person name="Robles A."/>
            <person name="Haridas S."/>
            <person name="Riley R."/>
            <person name="LaButti K."/>
            <person name="Pangilinan J."/>
            <person name="Andreopoulos W."/>
            <person name="Lipzen A."/>
            <person name="Yan J."/>
            <person name="Wang M."/>
            <person name="Ng V."/>
            <person name="Grigoriev I.V."/>
            <person name="Spatafora J.W."/>
            <person name="Magnuson J.K."/>
            <person name="Baker S.E."/>
            <person name="Pomraning K.R."/>
        </authorList>
    </citation>
    <scope>NUCLEOTIDE SEQUENCE [LARGE SCALE GENOMIC DNA]</scope>
    <source>
        <strain evidence="10 11">Phaff 52-87</strain>
    </source>
</reference>